<organism evidence="3 4">
    <name type="scientific">Pyrococcus yayanosii (strain CH1 / JCM 16557)</name>
    <dbReference type="NCBI Taxonomy" id="529709"/>
    <lineage>
        <taxon>Archaea</taxon>
        <taxon>Methanobacteriati</taxon>
        <taxon>Methanobacteriota</taxon>
        <taxon>Thermococci</taxon>
        <taxon>Thermococcales</taxon>
        <taxon>Thermococcaceae</taxon>
        <taxon>Pyrococcus</taxon>
    </lineage>
</organism>
<dbReference type="InterPro" id="IPR049288">
    <property type="entry name" value="DUF447_C"/>
</dbReference>
<name>F8AEQ6_PYRYC</name>
<dbReference type="STRING" id="529709.PYCH_10570"/>
<dbReference type="eggNOG" id="arCOG04458">
    <property type="taxonomic scope" value="Archaea"/>
</dbReference>
<dbReference type="Pfam" id="PF04289">
    <property type="entry name" value="DUF447_N"/>
    <property type="match status" value="1"/>
</dbReference>
<dbReference type="Proteomes" id="UP000008386">
    <property type="component" value="Chromosome"/>
</dbReference>
<dbReference type="InterPro" id="IPR012349">
    <property type="entry name" value="Split_barrel_FMN-bd"/>
</dbReference>
<evidence type="ECO:0000259" key="2">
    <source>
        <dbReference type="Pfam" id="PF20766"/>
    </source>
</evidence>
<dbReference type="AlphaFoldDB" id="F8AEQ6"/>
<dbReference type="SUPFAM" id="SSF50475">
    <property type="entry name" value="FMN-binding split barrel"/>
    <property type="match status" value="1"/>
</dbReference>
<dbReference type="GeneID" id="10837631"/>
<feature type="domain" description="DUF447" evidence="1">
    <location>
        <begin position="14"/>
        <end position="129"/>
    </location>
</feature>
<dbReference type="RefSeq" id="WP_013905794.1">
    <property type="nucleotide sequence ID" value="NC_015680.1"/>
</dbReference>
<feature type="domain" description="DUF447" evidence="2">
    <location>
        <begin position="137"/>
        <end position="195"/>
    </location>
</feature>
<gene>
    <name evidence="3" type="ordered locus">PYCH_10570</name>
</gene>
<evidence type="ECO:0000313" key="4">
    <source>
        <dbReference type="Proteomes" id="UP000008386"/>
    </source>
</evidence>
<keyword evidence="4" id="KW-1185">Reference proteome</keyword>
<dbReference type="InterPro" id="IPR016733">
    <property type="entry name" value="UCP018747"/>
</dbReference>
<protein>
    <recommendedName>
        <fullName evidence="5">DUF447 family protein</fullName>
    </recommendedName>
</protein>
<dbReference type="InterPro" id="IPR007386">
    <property type="entry name" value="DUF447_N"/>
</dbReference>
<dbReference type="PIRSF" id="PIRSF018747">
    <property type="entry name" value="UCP018747"/>
    <property type="match status" value="1"/>
</dbReference>
<dbReference type="EMBL" id="CP002779">
    <property type="protein sequence ID" value="AEH24738.1"/>
    <property type="molecule type" value="Genomic_DNA"/>
</dbReference>
<sequence>MSLQTLLPEEGKVYELLLVTKTNVTPVGVVRRGNILHFKLFEGRSFEDLKAWPYAVLHVVDDVELLVKAAFNFSLSLEFVPAEKVPLQRIEGFSWIEGSVKCLEGLIEDSLGSSQVLRCTFAPVHVGIIARPPRPLSRADCYLLELAVLASRILVARKRGIDSSKMLDKARELFGEYERLGGRSETAREIMRLLGQEYL</sequence>
<accession>F8AEQ6</accession>
<evidence type="ECO:0000313" key="3">
    <source>
        <dbReference type="EMBL" id="AEH24738.1"/>
    </source>
</evidence>
<dbReference type="HOGENOM" id="CLU_1381451_0_0_2"/>
<evidence type="ECO:0008006" key="5">
    <source>
        <dbReference type="Google" id="ProtNLM"/>
    </source>
</evidence>
<proteinExistence type="predicted"/>
<dbReference type="Gene3D" id="2.30.110.10">
    <property type="entry name" value="Electron Transport, Fmn-binding Protein, Chain A"/>
    <property type="match status" value="1"/>
</dbReference>
<reference evidence="3 4" key="1">
    <citation type="journal article" date="2011" name="J. Bacteriol.">
        <title>Complete genome sequence of the obligate piezophilic hyperthermophilic archaeon Pyrococcus yayanosii CH1.</title>
        <authorList>
            <person name="Jun X."/>
            <person name="Lupeng L."/>
            <person name="Minjuan X."/>
            <person name="Oger P."/>
            <person name="Fengping W."/>
            <person name="Jebbar M."/>
            <person name="Xiang X."/>
        </authorList>
    </citation>
    <scope>NUCLEOTIDE SEQUENCE [LARGE SCALE GENOMIC DNA]</scope>
    <source>
        <strain evidence="4">CH1 / JCM 16557</strain>
    </source>
</reference>
<dbReference type="KEGG" id="pya:PYCH_10570"/>
<evidence type="ECO:0000259" key="1">
    <source>
        <dbReference type="Pfam" id="PF04289"/>
    </source>
</evidence>
<dbReference type="OrthoDB" id="146030at2157"/>
<dbReference type="Pfam" id="PF20766">
    <property type="entry name" value="DUF447_C"/>
    <property type="match status" value="1"/>
</dbReference>
<dbReference type="Gene3D" id="1.20.58.290">
    <property type="entry name" value="Hypothetical membrane protein ta0354_69_121"/>
    <property type="match status" value="1"/>
</dbReference>